<dbReference type="SUPFAM" id="SSF53850">
    <property type="entry name" value="Periplasmic binding protein-like II"/>
    <property type="match status" value="1"/>
</dbReference>
<dbReference type="PANTHER" id="PTHR30006">
    <property type="entry name" value="THIAMINE-BINDING PERIPLASMIC PROTEIN-RELATED"/>
    <property type="match status" value="1"/>
</dbReference>
<dbReference type="PIRSF" id="PIRSF002825">
    <property type="entry name" value="CfbpA"/>
    <property type="match status" value="1"/>
</dbReference>
<accession>A0ABS7VGP7</accession>
<dbReference type="CDD" id="cd13542">
    <property type="entry name" value="PBP2_FutA1_ilke"/>
    <property type="match status" value="1"/>
</dbReference>
<dbReference type="Gene3D" id="3.40.190.10">
    <property type="entry name" value="Periplasmic binding protein-like II"/>
    <property type="match status" value="2"/>
</dbReference>
<evidence type="ECO:0000256" key="3">
    <source>
        <dbReference type="SAM" id="SignalP"/>
    </source>
</evidence>
<feature type="chain" id="PRO_5045914941" evidence="3">
    <location>
        <begin position="31"/>
        <end position="346"/>
    </location>
</feature>
<dbReference type="PANTHER" id="PTHR30006:SF15">
    <property type="entry name" value="IRON-UTILIZATION PERIPLASMIC PROTEIN"/>
    <property type="match status" value="1"/>
</dbReference>
<protein>
    <submittedName>
        <fullName evidence="4">Fe(3+) ABC transporter substrate-binding protein</fullName>
    </submittedName>
</protein>
<sequence>MTMNTMFARSFLAGAVALGTLAGSSLSASAQGVVNVYTNREPGLYSATLDEFTKATGIKVNAIFSEQGLAERIKAEGENSPADVLITVDIGRIQEAVDLGITQPVKSEALNSAIPSQLRDPEGRWFALSMRARSVYASKDRMKDKAITYEDLADPKWKGKICTRSFQHQYNIALTAAMIVKHGEAATEEWLKGVKANLAKKPSGGDRDVAKDILAGVCDIGLGNTYYVGLMTNGTNPDQKKWAEAINVILPTFKGGGTHVNISGIAMMKNAPNRENAQKLMEYMATPAAQHVFADVNYEYPVRAGIEINPLVKSFGPLRIEEMSLADIAKNRAKASALVDKVGFDR</sequence>
<evidence type="ECO:0000256" key="2">
    <source>
        <dbReference type="ARBA" id="ARBA00022729"/>
    </source>
</evidence>
<keyword evidence="2 3" id="KW-0732">Signal</keyword>
<reference evidence="4 5" key="1">
    <citation type="submission" date="2021-09" db="EMBL/GenBank/DDBJ databases">
        <title>The complete genome sequence of a new microorganism.</title>
        <authorList>
            <person name="Zi Z."/>
        </authorList>
    </citation>
    <scope>NUCLEOTIDE SEQUENCE [LARGE SCALE GENOMIC DNA]</scope>
    <source>
        <strain evidence="4 5">WGZ8</strain>
    </source>
</reference>
<organism evidence="4 5">
    <name type="scientific">Microvirga puerhi</name>
    <dbReference type="NCBI Taxonomy" id="2876078"/>
    <lineage>
        <taxon>Bacteria</taxon>
        <taxon>Pseudomonadati</taxon>
        <taxon>Pseudomonadota</taxon>
        <taxon>Alphaproteobacteria</taxon>
        <taxon>Hyphomicrobiales</taxon>
        <taxon>Methylobacteriaceae</taxon>
        <taxon>Microvirga</taxon>
    </lineage>
</organism>
<dbReference type="RefSeq" id="WP_224310748.1">
    <property type="nucleotide sequence ID" value="NZ_JAIRBM010000001.1"/>
</dbReference>
<comment type="similarity">
    <text evidence="1">Belongs to the bacterial solute-binding protein 1 family.</text>
</comment>
<dbReference type="InterPro" id="IPR026045">
    <property type="entry name" value="Ferric-bd"/>
</dbReference>
<dbReference type="Pfam" id="PF13343">
    <property type="entry name" value="SBP_bac_6"/>
    <property type="match status" value="1"/>
</dbReference>
<evidence type="ECO:0000313" key="5">
    <source>
        <dbReference type="Proteomes" id="UP000704176"/>
    </source>
</evidence>
<evidence type="ECO:0000313" key="4">
    <source>
        <dbReference type="EMBL" id="MBZ6074684.1"/>
    </source>
</evidence>
<dbReference type="EMBL" id="JAIRBM010000001">
    <property type="protein sequence ID" value="MBZ6074684.1"/>
    <property type="molecule type" value="Genomic_DNA"/>
</dbReference>
<keyword evidence="5" id="KW-1185">Reference proteome</keyword>
<gene>
    <name evidence="4" type="ORF">K9B37_00015</name>
</gene>
<comment type="caution">
    <text evidence="4">The sequence shown here is derived from an EMBL/GenBank/DDBJ whole genome shotgun (WGS) entry which is preliminary data.</text>
</comment>
<evidence type="ECO:0000256" key="1">
    <source>
        <dbReference type="ARBA" id="ARBA00008520"/>
    </source>
</evidence>
<proteinExistence type="inferred from homology"/>
<feature type="signal peptide" evidence="3">
    <location>
        <begin position="1"/>
        <end position="30"/>
    </location>
</feature>
<dbReference type="Proteomes" id="UP000704176">
    <property type="component" value="Unassembled WGS sequence"/>
</dbReference>
<name>A0ABS7VGP7_9HYPH</name>